<keyword evidence="3" id="KW-1185">Reference proteome</keyword>
<accession>A0A7W7W100</accession>
<proteinExistence type="predicted"/>
<comment type="caution">
    <text evidence="2">The sequence shown here is derived from an EMBL/GenBank/DDBJ whole genome shotgun (WGS) entry which is preliminary data.</text>
</comment>
<dbReference type="RefSeq" id="WP_184947337.1">
    <property type="nucleotide sequence ID" value="NZ_JACHJV010000004.1"/>
</dbReference>
<name>A0A7W7W100_KITKI</name>
<dbReference type="Proteomes" id="UP000540506">
    <property type="component" value="Unassembled WGS sequence"/>
</dbReference>
<evidence type="ECO:0000256" key="1">
    <source>
        <dbReference type="SAM" id="Coils"/>
    </source>
</evidence>
<dbReference type="AlphaFoldDB" id="A0A7W7W100"/>
<keyword evidence="1" id="KW-0175">Coiled coil</keyword>
<feature type="coiled-coil region" evidence="1">
    <location>
        <begin position="28"/>
        <end position="62"/>
    </location>
</feature>
<dbReference type="EMBL" id="JACHJV010000004">
    <property type="protein sequence ID" value="MBB4929175.1"/>
    <property type="molecule type" value="Genomic_DNA"/>
</dbReference>
<sequence length="235" mass="25138">MFFRIVATTTLTGLRRDADLLAGYRQRENETLAQIDTLKARLAEAETTTERLRAENESLAQLADPDRVREGRWDCVCQIPPHTGITLCADPHQVAAVIGEYFGDAAANVRDKAAAACLRDMLRAHFAQSPAEPGVPYYAVALVVGGVLDDPTAPAPAAVPAGPTREQLRQQIGEVSLYVATGERGPEERESLRALLRAYFAAAPGPINPNDPVLKVAVVAGGVVDTSALPYLLLA</sequence>
<organism evidence="2 3">
    <name type="scientific">Kitasatospora kifunensis</name>
    <name type="common">Streptomyces kifunensis</name>
    <dbReference type="NCBI Taxonomy" id="58351"/>
    <lineage>
        <taxon>Bacteria</taxon>
        <taxon>Bacillati</taxon>
        <taxon>Actinomycetota</taxon>
        <taxon>Actinomycetes</taxon>
        <taxon>Kitasatosporales</taxon>
        <taxon>Streptomycetaceae</taxon>
        <taxon>Kitasatospora</taxon>
    </lineage>
</organism>
<evidence type="ECO:0000313" key="2">
    <source>
        <dbReference type="EMBL" id="MBB4929175.1"/>
    </source>
</evidence>
<protein>
    <submittedName>
        <fullName evidence="2">Uncharacterized protein</fullName>
    </submittedName>
</protein>
<reference evidence="2 3" key="1">
    <citation type="submission" date="2020-08" db="EMBL/GenBank/DDBJ databases">
        <title>Sequencing the genomes of 1000 actinobacteria strains.</title>
        <authorList>
            <person name="Klenk H.-P."/>
        </authorList>
    </citation>
    <scope>NUCLEOTIDE SEQUENCE [LARGE SCALE GENOMIC DNA]</scope>
    <source>
        <strain evidence="2 3">DSM 41654</strain>
    </source>
</reference>
<evidence type="ECO:0000313" key="3">
    <source>
        <dbReference type="Proteomes" id="UP000540506"/>
    </source>
</evidence>
<gene>
    <name evidence="2" type="ORF">FHR34_008274</name>
</gene>